<evidence type="ECO:0000313" key="4">
    <source>
        <dbReference type="EMBL" id="KEF53582.1"/>
    </source>
</evidence>
<keyword evidence="5" id="KW-1185">Reference proteome</keyword>
<dbReference type="Proteomes" id="UP000027920">
    <property type="component" value="Unassembled WGS sequence"/>
</dbReference>
<feature type="signal peptide" evidence="2">
    <location>
        <begin position="1"/>
        <end position="18"/>
    </location>
</feature>
<feature type="compositionally biased region" description="Low complexity" evidence="1">
    <location>
        <begin position="1017"/>
        <end position="1031"/>
    </location>
</feature>
<proteinExistence type="predicted"/>
<dbReference type="RefSeq" id="XP_013256172.1">
    <property type="nucleotide sequence ID" value="XM_013400718.1"/>
</dbReference>
<feature type="compositionally biased region" description="Polar residues" evidence="1">
    <location>
        <begin position="922"/>
        <end position="949"/>
    </location>
</feature>
<feature type="compositionally biased region" description="Basic and acidic residues" evidence="1">
    <location>
        <begin position="956"/>
        <end position="966"/>
    </location>
</feature>
<feature type="compositionally biased region" description="Polar residues" evidence="1">
    <location>
        <begin position="709"/>
        <end position="719"/>
    </location>
</feature>
<feature type="region of interest" description="Disordered" evidence="1">
    <location>
        <begin position="998"/>
        <end position="1069"/>
    </location>
</feature>
<reference evidence="4 5" key="1">
    <citation type="submission" date="2013-03" db="EMBL/GenBank/DDBJ databases">
        <title>The Genome Sequence of Exophiala aquamarina CBS 119918.</title>
        <authorList>
            <consortium name="The Broad Institute Genomics Platform"/>
            <person name="Cuomo C."/>
            <person name="de Hoog S."/>
            <person name="Gorbushina A."/>
            <person name="Walker B."/>
            <person name="Young S.K."/>
            <person name="Zeng Q."/>
            <person name="Gargeya S."/>
            <person name="Fitzgerald M."/>
            <person name="Haas B."/>
            <person name="Abouelleil A."/>
            <person name="Allen A.W."/>
            <person name="Alvarado L."/>
            <person name="Arachchi H.M."/>
            <person name="Berlin A.M."/>
            <person name="Chapman S.B."/>
            <person name="Gainer-Dewar J."/>
            <person name="Goldberg J."/>
            <person name="Griggs A."/>
            <person name="Gujja S."/>
            <person name="Hansen M."/>
            <person name="Howarth C."/>
            <person name="Imamovic A."/>
            <person name="Ireland A."/>
            <person name="Larimer J."/>
            <person name="McCowan C."/>
            <person name="Murphy C."/>
            <person name="Pearson M."/>
            <person name="Poon T.W."/>
            <person name="Priest M."/>
            <person name="Roberts A."/>
            <person name="Saif S."/>
            <person name="Shea T."/>
            <person name="Sisk P."/>
            <person name="Sykes S."/>
            <person name="Wortman J."/>
            <person name="Nusbaum C."/>
            <person name="Birren B."/>
        </authorList>
    </citation>
    <scope>NUCLEOTIDE SEQUENCE [LARGE SCALE GENOMIC DNA]</scope>
    <source>
        <strain evidence="4 5">CBS 119918</strain>
    </source>
</reference>
<dbReference type="InterPro" id="IPR058348">
    <property type="entry name" value="DUF8035"/>
</dbReference>
<feature type="compositionally biased region" description="Basic and acidic residues" evidence="1">
    <location>
        <begin position="630"/>
        <end position="656"/>
    </location>
</feature>
<gene>
    <name evidence="4" type="ORF">A1O9_10557</name>
</gene>
<feature type="region of interest" description="Disordered" evidence="1">
    <location>
        <begin position="444"/>
        <end position="485"/>
    </location>
</feature>
<feature type="region of interest" description="Disordered" evidence="1">
    <location>
        <begin position="867"/>
        <end position="966"/>
    </location>
</feature>
<feature type="region of interest" description="Disordered" evidence="1">
    <location>
        <begin position="301"/>
        <end position="378"/>
    </location>
</feature>
<dbReference type="HOGENOM" id="CLU_259507_0_0_1"/>
<evidence type="ECO:0000256" key="1">
    <source>
        <dbReference type="SAM" id="MobiDB-lite"/>
    </source>
</evidence>
<feature type="domain" description="DUF8035" evidence="3">
    <location>
        <begin position="806"/>
        <end position="859"/>
    </location>
</feature>
<feature type="compositionally biased region" description="Polar residues" evidence="1">
    <location>
        <begin position="582"/>
        <end position="592"/>
    </location>
</feature>
<keyword evidence="2" id="KW-0732">Signal</keyword>
<name>A0A072P1M1_9EURO</name>
<feature type="region of interest" description="Disordered" evidence="1">
    <location>
        <begin position="582"/>
        <end position="687"/>
    </location>
</feature>
<protein>
    <recommendedName>
        <fullName evidence="3">DUF8035 domain-containing protein</fullName>
    </recommendedName>
</protein>
<evidence type="ECO:0000259" key="3">
    <source>
        <dbReference type="Pfam" id="PF26118"/>
    </source>
</evidence>
<dbReference type="Pfam" id="PF26118">
    <property type="entry name" value="DUF8035"/>
    <property type="match status" value="1"/>
</dbReference>
<dbReference type="PANTHER" id="PTHR42081">
    <property type="entry name" value="ZINC FINGER PROTEIN DHHC DOMAIN CONTAINING PROTEIN"/>
    <property type="match status" value="1"/>
</dbReference>
<dbReference type="VEuPathDB" id="FungiDB:A1O9_10557"/>
<evidence type="ECO:0000256" key="2">
    <source>
        <dbReference type="SAM" id="SignalP"/>
    </source>
</evidence>
<dbReference type="OrthoDB" id="5418088at2759"/>
<feature type="chain" id="PRO_5001681272" description="DUF8035 domain-containing protein" evidence="2">
    <location>
        <begin position="19"/>
        <end position="1325"/>
    </location>
</feature>
<feature type="compositionally biased region" description="Basic and acidic residues" evidence="1">
    <location>
        <begin position="1032"/>
        <end position="1043"/>
    </location>
</feature>
<feature type="compositionally biased region" description="Basic and acidic residues" evidence="1">
    <location>
        <begin position="344"/>
        <end position="369"/>
    </location>
</feature>
<sequence length="1325" mass="148314">MDAATAAAVAALVVSVLAMTIATAQVLQQYLNTGQLIRMCDSVVYGKMPGRGRRIWEYSQFRFRVVYSVPQISLRPSLWEDSLAHYVSYERGLLPLPDLHRDALDTHPSLFQRSAKGRGSAQSAETGEACWVSFCRVAQNSCTDDLFYELLHRDADRCPSDLPVVPMQVSMRDIVIIALMAGMRCTDASFEGKSIAMDGEAGAITSSWHPMLGSIIHFSPRNSHRPLGIRLRGGKIDPAWMARTWDVVTVAGRKYDARDRKTFEAYEGNSWVASSRGRSMAKASDANYFYSLSPVRSFRLRSTSPTQTLRRRRTRSVVGGPLLVRPRSNPTTVHAPSILDLSNSDDRANGRHATPDDRKLHVRTPESKRGTSPPLTLGNRALDVSANQALQQQKSIAPSRGWRQPLRYFLDKWRGVSSQNSVKEQSDAYITDVEGHGTIEVSSADRDLRDMNQSSVQTPDIAGAERRSPRPLHTNRGWNLPASGPRKALDGRSLQQYIIEKQQAAQPRSRGHNNLLTWKPFPEEREEDNVSVNEDWHTSIQQLRRERSYSMIDKWRTTLSSRQHMRHERDAQTEWEIETYYSTSRQSSATASEQRRRVSPSEARSISRESRASRRSRRGPTTDSVIKRLRSAEREIVDSGKSVDENALPDEHEVAYGRDPILVGSSTEATREPQQSTKTPQEEGRLSAGELDNLQLLLDSSQRKKVHYSSPTEALPTNSEAERSPSIPATAKPSRFEVDQPLSSDAGLANSGMPSEKLLHNVIPVVEPRRGILRRPREQFPEDPNPLREGVAPLREARALGIPPGARWTKISRRLVNLEALEQARERFEDRGDYVIVLRVLTKEEIQILADKTQAIREAREFESLYPEQVANPGARQASSRGLPRNRASRARNRFSGSLDGTRPVESGSDATDLVDPGAGSAESNTSWSGQSVYGSGESSKISHSPDTMSESEELDLGRPELPVRPELDNMVNSILSDKSKAATYSDRSPSPRQVLVEHLRGRLKTNQGSVRRRASTRSNSSSFSSRSSGSDSERLKPLDTRDILSASYSDPVPDIPKHDRSAVDDVTTGKGTLKDGSIKWLWICQADVLPGYFANPWHDLFSSDTCLGAIVTMLEVLEYYTDNSTLTYVDALPWCEQWLYEGKSTHPSYAINAMGGTIVPTDYHFLNFENYNTPMPAIQLLHSYHHQINPSGYQGTNTSVIERLTELMALDSWLSFCGRQPEIYDGRNNLLQSLPMLIQKMMSDFDYEFSSLDRTSTDGGHQIVKELAALIAHTLEKEMLSEEEQLFTTVAMLRAAKMALCLLNGPATLKLRDIFMKDVHVYLV</sequence>
<feature type="region of interest" description="Disordered" evidence="1">
    <location>
        <begin position="702"/>
        <end position="753"/>
    </location>
</feature>
<dbReference type="EMBL" id="AMGV01000013">
    <property type="protein sequence ID" value="KEF53582.1"/>
    <property type="molecule type" value="Genomic_DNA"/>
</dbReference>
<comment type="caution">
    <text evidence="4">The sequence shown here is derived from an EMBL/GenBank/DDBJ whole genome shotgun (WGS) entry which is preliminary data.</text>
</comment>
<feature type="compositionally biased region" description="Polar residues" evidence="1">
    <location>
        <begin position="664"/>
        <end position="679"/>
    </location>
</feature>
<evidence type="ECO:0000313" key="5">
    <source>
        <dbReference type="Proteomes" id="UP000027920"/>
    </source>
</evidence>
<dbReference type="PANTHER" id="PTHR42081:SF1">
    <property type="entry name" value="ZINC FINGER PROTEIN DHHC DOMAIN CONTAINING PROTEIN"/>
    <property type="match status" value="1"/>
</dbReference>
<accession>A0A072P1M1</accession>
<organism evidence="4 5">
    <name type="scientific">Exophiala aquamarina CBS 119918</name>
    <dbReference type="NCBI Taxonomy" id="1182545"/>
    <lineage>
        <taxon>Eukaryota</taxon>
        <taxon>Fungi</taxon>
        <taxon>Dikarya</taxon>
        <taxon>Ascomycota</taxon>
        <taxon>Pezizomycotina</taxon>
        <taxon>Eurotiomycetes</taxon>
        <taxon>Chaetothyriomycetidae</taxon>
        <taxon>Chaetothyriales</taxon>
        <taxon>Herpotrichiellaceae</taxon>
        <taxon>Exophiala</taxon>
    </lineage>
</organism>
<dbReference type="GeneID" id="25285461"/>